<evidence type="ECO:0000259" key="1">
    <source>
        <dbReference type="Pfam" id="PF01882"/>
    </source>
</evidence>
<dbReference type="AlphaFoldDB" id="A0A2C8ZKZ8"/>
<reference evidence="2 3" key="1">
    <citation type="submission" date="2017-09" db="EMBL/GenBank/DDBJ databases">
        <authorList>
            <person name="Ehlers B."/>
            <person name="Leendertz F.H."/>
        </authorList>
    </citation>
    <scope>NUCLEOTIDE SEQUENCE [LARGE SCALE GENOMIC DNA]</scope>
    <source>
        <strain evidence="2 3">CGMCC 1.05381</strain>
    </source>
</reference>
<name>A0A2C8ZKZ8_9MICO</name>
<evidence type="ECO:0000313" key="3">
    <source>
        <dbReference type="Proteomes" id="UP000219440"/>
    </source>
</evidence>
<dbReference type="PANTHER" id="PTHR33608:SF6">
    <property type="entry name" value="BLL2464 PROTEIN"/>
    <property type="match status" value="1"/>
</dbReference>
<dbReference type="OrthoDB" id="9776116at2"/>
<gene>
    <name evidence="2" type="ORF">SAMN06296378_1580</name>
</gene>
<evidence type="ECO:0000313" key="2">
    <source>
        <dbReference type="EMBL" id="SOE65567.1"/>
    </source>
</evidence>
<keyword evidence="3" id="KW-1185">Reference proteome</keyword>
<feature type="domain" description="DUF58" evidence="1">
    <location>
        <begin position="41"/>
        <end position="255"/>
    </location>
</feature>
<organism evidence="2 3">
    <name type="scientific">Salinibacterium xinjiangense</name>
    <dbReference type="NCBI Taxonomy" id="386302"/>
    <lineage>
        <taxon>Bacteria</taxon>
        <taxon>Bacillati</taxon>
        <taxon>Actinomycetota</taxon>
        <taxon>Actinomycetes</taxon>
        <taxon>Micrococcales</taxon>
        <taxon>Microbacteriaceae</taxon>
        <taxon>Salinibacterium</taxon>
    </lineage>
</organism>
<protein>
    <recommendedName>
        <fullName evidence="1">DUF58 domain-containing protein</fullName>
    </recommendedName>
</protein>
<dbReference type="Proteomes" id="UP000219440">
    <property type="component" value="Unassembled WGS sequence"/>
</dbReference>
<accession>A0A2C8ZKZ8</accession>
<dbReference type="RefSeq" id="WP_097060682.1">
    <property type="nucleotide sequence ID" value="NZ_BMLC01000001.1"/>
</dbReference>
<dbReference type="Pfam" id="PF01882">
    <property type="entry name" value="DUF58"/>
    <property type="match status" value="1"/>
</dbReference>
<sequence length="295" mass="33342">MDSLLRRVRTKLSIHAHRKVRGLIEGEYRSVFHGRSMDFDDLRPYVPGDEFKDIDWKATARHGSPLTKRYIASRKHTLMLVVDTGRDMAALAESGESKRDLAILAAGTAGYIAIRHGDQVGLVTGTAESTRYMAPELTESHLERMLQRIHASTTLSSDPSNLSRQLDYVARTFRRRMIVMVIADDRQLTSDEQRLVRRLAVQHEILWLTIGDADLMREEWAGRAMYDVADSAALPKFLRDDSTLRAEYASSVTQTATTTEEFFESVTISSRRITSGAAVVPGLFRLLEAHKHARR</sequence>
<dbReference type="PANTHER" id="PTHR33608">
    <property type="entry name" value="BLL2464 PROTEIN"/>
    <property type="match status" value="1"/>
</dbReference>
<dbReference type="InterPro" id="IPR002881">
    <property type="entry name" value="DUF58"/>
</dbReference>
<proteinExistence type="predicted"/>
<dbReference type="EMBL" id="OCST01000003">
    <property type="protein sequence ID" value="SOE65567.1"/>
    <property type="molecule type" value="Genomic_DNA"/>
</dbReference>